<reference evidence="1 2" key="1">
    <citation type="submission" date="2019-07" db="EMBL/GenBank/DDBJ databases">
        <title>Complete Genome Sequence of Leptotrichia goodfellowii Strain JCM 16774.</title>
        <authorList>
            <person name="Watanabe S."/>
            <person name="Cui L."/>
        </authorList>
    </citation>
    <scope>NUCLEOTIDE SEQUENCE [LARGE SCALE GENOMIC DNA]</scope>
    <source>
        <strain evidence="1 2">JCM16774</strain>
    </source>
</reference>
<dbReference type="OrthoDB" id="82069at2"/>
<dbReference type="KEGG" id="lgo:JCM16774_2141"/>
<organism evidence="1 2">
    <name type="scientific">Pseudoleptotrichia goodfellowii</name>
    <dbReference type="NCBI Taxonomy" id="157692"/>
    <lineage>
        <taxon>Bacteria</taxon>
        <taxon>Fusobacteriati</taxon>
        <taxon>Fusobacteriota</taxon>
        <taxon>Fusobacteriia</taxon>
        <taxon>Fusobacteriales</taxon>
        <taxon>Leptotrichiaceae</taxon>
        <taxon>Pseudoleptotrichia</taxon>
    </lineage>
</organism>
<dbReference type="Pfam" id="PF13644">
    <property type="entry name" value="DKNYY"/>
    <property type="match status" value="4"/>
</dbReference>
<evidence type="ECO:0000313" key="1">
    <source>
        <dbReference type="EMBL" id="BBM37182.1"/>
    </source>
</evidence>
<dbReference type="InterPro" id="IPR027375">
    <property type="entry name" value="DKNYY"/>
</dbReference>
<accession>A0A510JD13</accession>
<name>A0A510JD13_9FUSO</name>
<dbReference type="RefSeq" id="WP_026738277.1">
    <property type="nucleotide sequence ID" value="NZ_AP019822.1"/>
</dbReference>
<proteinExistence type="predicted"/>
<dbReference type="STRING" id="714315.GCA_000516535_02136"/>
<dbReference type="EMBL" id="AP019822">
    <property type="protein sequence ID" value="BBM37182.1"/>
    <property type="molecule type" value="Genomic_DNA"/>
</dbReference>
<sequence>MEKFVYRIIISFILIGTVVKSEYAIKNGDLYYSFKESNSEYKMTEADIKTLKVLNDNYAIDGKHVFFQKNIIENTDLKTFKILEGFYSKDRKNVYYREHKISGANHETFEILDDSYSKDRKNVYFMYDVLKGADPKSFRRIPETDFYRDKNNIFYSSEKVGSIKGENIKRINQNLIKNDGSLFMAFWKYDKFKNKKIEIITRNDSSLSYYIKDGKNIYYLARSMEEEVDGKLLKLKEIDYATFDFIDKEFSTYIKDKNGIYYVSRGGANKINADRDTFKIINVIFSKDKNNVFYDNVNLGIHSEGFEILAYVWDSTYYLRDKNNVYYLDAYIGPPTVKIVKGADVKSFTVIDNLYSKDRNNIFCNAEILKGADIKTFEIASDDGEITAKDSKNKYDRNCKIIK</sequence>
<evidence type="ECO:0000313" key="2">
    <source>
        <dbReference type="Proteomes" id="UP000321606"/>
    </source>
</evidence>
<dbReference type="AlphaFoldDB" id="A0A510JD13"/>
<dbReference type="Proteomes" id="UP000321606">
    <property type="component" value="Chromosome"/>
</dbReference>
<gene>
    <name evidence="1" type="ORF">JCM16774_2141</name>
</gene>
<evidence type="ECO:0008006" key="3">
    <source>
        <dbReference type="Google" id="ProtNLM"/>
    </source>
</evidence>
<protein>
    <recommendedName>
        <fullName evidence="3">DKNYY family protein</fullName>
    </recommendedName>
</protein>